<organism evidence="2 3">
    <name type="scientific">Rosa chinensis</name>
    <name type="common">China rose</name>
    <dbReference type="NCBI Taxonomy" id="74649"/>
    <lineage>
        <taxon>Eukaryota</taxon>
        <taxon>Viridiplantae</taxon>
        <taxon>Streptophyta</taxon>
        <taxon>Embryophyta</taxon>
        <taxon>Tracheophyta</taxon>
        <taxon>Spermatophyta</taxon>
        <taxon>Magnoliopsida</taxon>
        <taxon>eudicotyledons</taxon>
        <taxon>Gunneridae</taxon>
        <taxon>Pentapetalae</taxon>
        <taxon>rosids</taxon>
        <taxon>fabids</taxon>
        <taxon>Rosales</taxon>
        <taxon>Rosaceae</taxon>
        <taxon>Rosoideae</taxon>
        <taxon>Rosoideae incertae sedis</taxon>
        <taxon>Rosa</taxon>
    </lineage>
</organism>
<keyword evidence="3" id="KW-1185">Reference proteome</keyword>
<feature type="region of interest" description="Disordered" evidence="1">
    <location>
        <begin position="1"/>
        <end position="34"/>
    </location>
</feature>
<gene>
    <name evidence="2" type="ORF">RchiOBHm_Chr3g0462971</name>
</gene>
<dbReference type="AlphaFoldDB" id="A0A2P6R930"/>
<name>A0A2P6R930_ROSCH</name>
<accession>A0A2P6R930</accession>
<proteinExistence type="predicted"/>
<dbReference type="EMBL" id="PDCK01000041">
    <property type="protein sequence ID" value="PRQ42930.1"/>
    <property type="molecule type" value="Genomic_DNA"/>
</dbReference>
<evidence type="ECO:0000313" key="3">
    <source>
        <dbReference type="Proteomes" id="UP000238479"/>
    </source>
</evidence>
<dbReference type="Gramene" id="PRQ42930">
    <property type="protein sequence ID" value="PRQ42930"/>
    <property type="gene ID" value="RchiOBHm_Chr3g0462971"/>
</dbReference>
<comment type="caution">
    <text evidence="2">The sequence shown here is derived from an EMBL/GenBank/DDBJ whole genome shotgun (WGS) entry which is preliminary data.</text>
</comment>
<dbReference type="Proteomes" id="UP000238479">
    <property type="component" value="Chromosome 3"/>
</dbReference>
<reference evidence="2 3" key="1">
    <citation type="journal article" date="2018" name="Nat. Genet.">
        <title>The Rosa genome provides new insights in the design of modern roses.</title>
        <authorList>
            <person name="Bendahmane M."/>
        </authorList>
    </citation>
    <scope>NUCLEOTIDE SEQUENCE [LARGE SCALE GENOMIC DNA]</scope>
    <source>
        <strain evidence="3">cv. Old Blush</strain>
    </source>
</reference>
<evidence type="ECO:0000256" key="1">
    <source>
        <dbReference type="SAM" id="MobiDB-lite"/>
    </source>
</evidence>
<evidence type="ECO:0000313" key="2">
    <source>
        <dbReference type="EMBL" id="PRQ42930.1"/>
    </source>
</evidence>
<protein>
    <submittedName>
        <fullName evidence="2">Uncharacterized protein</fullName>
    </submittedName>
</protein>
<sequence length="78" mass="8519">MIWTPIAAASRKASSSTFPATKSEAHRLSETPPPAPAVIEQPICWAPNQRHQIPWLSATTYATPMRYQPSATTIATKT</sequence>